<evidence type="ECO:0000313" key="5">
    <source>
        <dbReference type="EMBL" id="KAK8865938.1"/>
    </source>
</evidence>
<keyword evidence="3" id="KW-0812">Transmembrane</keyword>
<keyword evidence="6" id="KW-1185">Reference proteome</keyword>
<dbReference type="SUPFAM" id="SSF48230">
    <property type="entry name" value="Chondroitin AC/alginate lyase"/>
    <property type="match status" value="1"/>
</dbReference>
<evidence type="ECO:0000256" key="3">
    <source>
        <dbReference type="SAM" id="Phobius"/>
    </source>
</evidence>
<dbReference type="PANTHER" id="PTHR38045">
    <property type="entry name" value="CHROMOSOME 1, WHOLE GENOME SHOTGUN SEQUENCE"/>
    <property type="match status" value="1"/>
</dbReference>
<feature type="compositionally biased region" description="Polar residues" evidence="2">
    <location>
        <begin position="64"/>
        <end position="76"/>
    </location>
</feature>
<feature type="compositionally biased region" description="Gly residues" evidence="2">
    <location>
        <begin position="15"/>
        <end position="39"/>
    </location>
</feature>
<evidence type="ECO:0000256" key="2">
    <source>
        <dbReference type="SAM" id="MobiDB-lite"/>
    </source>
</evidence>
<comment type="subcellular location">
    <subcellularLocation>
        <location evidence="1">Cell envelope</location>
    </subcellularLocation>
</comment>
<dbReference type="GO" id="GO:0016829">
    <property type="term" value="F:lyase activity"/>
    <property type="evidence" value="ECO:0007669"/>
    <property type="project" value="InterPro"/>
</dbReference>
<protein>
    <recommendedName>
        <fullName evidence="4">Heparinase II/III-like C-terminal domain-containing protein</fullName>
    </recommendedName>
</protein>
<feature type="region of interest" description="Disordered" evidence="2">
    <location>
        <begin position="1"/>
        <end position="80"/>
    </location>
</feature>
<dbReference type="Gene3D" id="2.70.98.70">
    <property type="match status" value="1"/>
</dbReference>
<dbReference type="Gene3D" id="1.50.10.100">
    <property type="entry name" value="Chondroitin AC/alginate lyase"/>
    <property type="match status" value="1"/>
</dbReference>
<accession>A0AAW0Z507</accession>
<dbReference type="Proteomes" id="UP001388673">
    <property type="component" value="Unassembled WGS sequence"/>
</dbReference>
<dbReference type="KEGG" id="kne:92178346"/>
<dbReference type="RefSeq" id="XP_066805417.1">
    <property type="nucleotide sequence ID" value="XM_066944216.1"/>
</dbReference>
<keyword evidence="3" id="KW-1133">Transmembrane helix</keyword>
<organism evidence="5 6">
    <name type="scientific">Kwoniella newhampshirensis</name>
    <dbReference type="NCBI Taxonomy" id="1651941"/>
    <lineage>
        <taxon>Eukaryota</taxon>
        <taxon>Fungi</taxon>
        <taxon>Dikarya</taxon>
        <taxon>Basidiomycota</taxon>
        <taxon>Agaricomycotina</taxon>
        <taxon>Tremellomycetes</taxon>
        <taxon>Tremellales</taxon>
        <taxon>Cryptococcaceae</taxon>
        <taxon>Kwoniella</taxon>
    </lineage>
</organism>
<dbReference type="PANTHER" id="PTHR38045:SF1">
    <property type="entry name" value="HEPARINASE II_III-LIKE PROTEIN"/>
    <property type="match status" value="1"/>
</dbReference>
<feature type="domain" description="Heparinase II/III-like C-terminal" evidence="4">
    <location>
        <begin position="594"/>
        <end position="779"/>
    </location>
</feature>
<gene>
    <name evidence="5" type="ORF">IAR55_001087</name>
</gene>
<proteinExistence type="predicted"/>
<name>A0AAW0Z507_9TREE</name>
<feature type="compositionally biased region" description="Low complexity" evidence="2">
    <location>
        <begin position="123"/>
        <end position="132"/>
    </location>
</feature>
<reference evidence="5 6" key="1">
    <citation type="journal article" date="2024" name="bioRxiv">
        <title>Comparative genomics of Cryptococcus and Kwoniella reveals pathogenesis evolution and contrasting karyotype dynamics via intercentromeric recombination or chromosome fusion.</title>
        <authorList>
            <person name="Coelho M.A."/>
            <person name="David-Palma M."/>
            <person name="Shea T."/>
            <person name="Bowers K."/>
            <person name="McGinley-Smith S."/>
            <person name="Mohammad A.W."/>
            <person name="Gnirke A."/>
            <person name="Yurkov A.M."/>
            <person name="Nowrousian M."/>
            <person name="Sun S."/>
            <person name="Cuomo C.A."/>
            <person name="Heitman J."/>
        </authorList>
    </citation>
    <scope>NUCLEOTIDE SEQUENCE [LARGE SCALE GENOMIC DNA]</scope>
    <source>
        <strain evidence="5 6">CBS 13917</strain>
    </source>
</reference>
<comment type="caution">
    <text evidence="5">The sequence shown here is derived from an EMBL/GenBank/DDBJ whole genome shotgun (WGS) entry which is preliminary data.</text>
</comment>
<dbReference type="Pfam" id="PF07940">
    <property type="entry name" value="Hepar_II_III_C"/>
    <property type="match status" value="1"/>
</dbReference>
<sequence length="854" mass="92351">MSRYQQAPYSDSPSGGYGNSYGNSYGNGGGGYNGGGGGYSDEPQGGYNDGGYGRSGGGAETYPMSGSNPNAASSPYGTGAAAYQPKKKRNKWLWIGIPLLLIVIILAAVLGGVLGSRKHSDNDNNSSSSSNNRTSGGAVANTGVPSGVSNVNTAAATNTGANGEVYLAVATDTYMLPVYATGTNTAGYSAPTVVSDPSRLDAWPEDPSPPSNSTAGIRPNPRLFPMYKWQALTTGGLIANNPYFKYWNQTIVGNASSTLNDEPTPYDIDGGLAGSGVLDPSRRIKEKVKNWAYAYRVTNETKYADRVWRELNAAAGNDSSVPFGDGNERWNPQHFLDVGEFCAGFAIGYDWLYDFWTDDQRDALMWSIINLGLQYGLNGLTGSNSTYDWWAGTNIGSSEVNGNWNCVINGGLTQAAIAIVDRDPTGIAQRIIDLSTPDAWNNCFQAAYTDGTWAETANYWYFGTTGAAEMVNALRSAYGDDRGLPQANPGWNYTSLFHIYVQGMTSLFNYGDHGPNKYSTTANSLLLWSQIFNEPRYALYQRDHYDASEPWSMLWYDPATDGTWWDGLPLDRHFDDTNGEWATGRSTWTDNNGVYWAMKASKLTGHQTHGDLDIGDFVLDAMGQRWAGELGSAQYLSDGYFSTEAQNSERWLYYRKRTEGQNTVLINNENQNVNAAPVGHFDSSGTAQGAAPSFTVGTNDTAYFWTDMSSAYNYTVQRGIRFLNGRQQILLQDDVESVPNFEWRMHTNATVSLNDATATLTLGGQTLVASIVQGPSGAAFATAQPTRSASDPPLPTAAIDQDQPNDGVTVLTVPVDAGGSFSLQVLFTPQWGNGFTAVNSVNNVALNNWSMTSH</sequence>
<feature type="transmembrane region" description="Helical" evidence="3">
    <location>
        <begin position="92"/>
        <end position="114"/>
    </location>
</feature>
<feature type="region of interest" description="Disordered" evidence="2">
    <location>
        <begin position="118"/>
        <end position="146"/>
    </location>
</feature>
<evidence type="ECO:0000313" key="6">
    <source>
        <dbReference type="Proteomes" id="UP001388673"/>
    </source>
</evidence>
<dbReference type="AlphaFoldDB" id="A0AAW0Z507"/>
<dbReference type="InterPro" id="IPR012480">
    <property type="entry name" value="Hepar_II_III_C"/>
</dbReference>
<keyword evidence="3" id="KW-0472">Membrane</keyword>
<dbReference type="EMBL" id="JBCAWK010000002">
    <property type="protein sequence ID" value="KAK8865938.1"/>
    <property type="molecule type" value="Genomic_DNA"/>
</dbReference>
<feature type="compositionally biased region" description="Polar residues" evidence="2">
    <location>
        <begin position="1"/>
        <end position="13"/>
    </location>
</feature>
<dbReference type="InterPro" id="IPR008929">
    <property type="entry name" value="Chondroitin_lyas"/>
</dbReference>
<evidence type="ECO:0000259" key="4">
    <source>
        <dbReference type="Pfam" id="PF07940"/>
    </source>
</evidence>
<feature type="compositionally biased region" description="Gly residues" evidence="2">
    <location>
        <begin position="47"/>
        <end position="59"/>
    </location>
</feature>
<dbReference type="GeneID" id="92178346"/>
<evidence type="ECO:0000256" key="1">
    <source>
        <dbReference type="ARBA" id="ARBA00004196"/>
    </source>
</evidence>